<dbReference type="EC" id="3.6.1.62" evidence="11"/>
<dbReference type="SUPFAM" id="SSF55811">
    <property type="entry name" value="Nudix"/>
    <property type="match status" value="1"/>
</dbReference>
<evidence type="ECO:0000256" key="5">
    <source>
        <dbReference type="ARBA" id="ARBA00022723"/>
    </source>
</evidence>
<dbReference type="CDD" id="cd03672">
    <property type="entry name" value="NUDIX_Dcp2p_Nudt20"/>
    <property type="match status" value="1"/>
</dbReference>
<gene>
    <name evidence="11" type="primary">DCP2</name>
    <name evidence="11" type="ORF">OHK93_008616</name>
</gene>
<dbReference type="GO" id="GO:0030145">
    <property type="term" value="F:manganese ion binding"/>
    <property type="evidence" value="ECO:0007669"/>
    <property type="project" value="InterPro"/>
</dbReference>
<dbReference type="GO" id="GO:0003723">
    <property type="term" value="F:RNA binding"/>
    <property type="evidence" value="ECO:0007669"/>
    <property type="project" value="UniProtKB-KW"/>
</dbReference>
<sequence length="920" mass="101592">MTDGKMQLVDWLDDLCVRFILNVPIEELSRPERILFQVEEAQWFYEDFLRPLDPNLPSLNLRNFCAVMFQHCPLLNTWPLEMQEQAFQHFLEYKTIVPVRGVIMLNETMDEVVLVKGWKKGANWSFPRGKIDQNESDLNCAAREALEETGFDLKAASLVGEEKDMKYLQVHIRGQDMKMYVFRGVPTDTHFEPQTRKEISKVQWHRLSELPTIKVKKQQQQGHGEELAINANKYYMVAPFLGPLKKWINQQRRRDRASSATLANPLPPVNEATLEQDIADDHLRDERVEEDHLARLLHTLQQSSQKRTVDLPEVSNSSIKQEKEQTITAPKSADLLALLRQGSGGRPENKPQTPFNQVIEEPQLPSSPSHHGPSQRLSSLPPPPHFPVPSLNHQQAIQLPTAHAPNKLHLTHRPGIQPTMSASIFAPEPTAQQQSSLAETRPASHFPQQSPFAQQLPHFQSHQGAPSFQKPFQDVAPPPNKLPPPKLTAQSSALLNLFKGNLSSELKSTNTPTQTPKELGSITPSQQKTMTAMNLMPPQVHRPPSEKAGGSVKPASTHQANLLNILRAPSAPIADSQTLNVPSPAIELSASPAPVHSKGRLPSAPSPQMEKVAATISKGQSQRQQKPKRGNPPVSATVNGPLNTPQFDMIRSSSRDAHDDSQKPVNGPLKATPIRILSRPSSSHSPPVTPSALKNVPLPIEQSQDSHQLQVQTQSIRQPQQQPPTPDLKAHHEPPKPYQPHILRRPDMSQGSNEPSPIQPLPSPKHSALLSRTAAQPNDHKKSLLSLFTKPSPAISPPGNTPIDPTTIISPIEKSATPTLPQIHNLPGDVFTSTSTDATKPTSANVSGEAALQSKKFYAPDRMPPPPKAELRGGDTPKLSNANTMKSKQNARAPSRSSVTSPDQKEFLLGYLADVVKSGR</sequence>
<feature type="compositionally biased region" description="Low complexity" evidence="9">
    <location>
        <begin position="710"/>
        <end position="720"/>
    </location>
</feature>
<dbReference type="PANTHER" id="PTHR23114:SF17">
    <property type="entry name" value="M7GPPPN-MRNA HYDROLASE"/>
    <property type="match status" value="1"/>
</dbReference>
<dbReference type="InterPro" id="IPR020084">
    <property type="entry name" value="NUDIX_hydrolase_CS"/>
</dbReference>
<dbReference type="InterPro" id="IPR036189">
    <property type="entry name" value="DCP2_BoxA_sf"/>
</dbReference>
<dbReference type="SMART" id="SM01125">
    <property type="entry name" value="DCP2"/>
    <property type="match status" value="1"/>
</dbReference>
<feature type="compositionally biased region" description="Polar residues" evidence="9">
    <location>
        <begin position="634"/>
        <end position="646"/>
    </location>
</feature>
<comment type="caution">
    <text evidence="11">The sequence shown here is derived from an EMBL/GenBank/DDBJ whole genome shotgun (WGS) entry which is preliminary data.</text>
</comment>
<feature type="compositionally biased region" description="Basic and acidic residues" evidence="9">
    <location>
        <begin position="653"/>
        <end position="662"/>
    </location>
</feature>
<dbReference type="InterPro" id="IPR000086">
    <property type="entry name" value="NUDIX_hydrolase_dom"/>
</dbReference>
<feature type="region of interest" description="Disordered" evidence="9">
    <location>
        <begin position="360"/>
        <end position="391"/>
    </location>
</feature>
<dbReference type="InterPro" id="IPR007722">
    <property type="entry name" value="DCP2_BoxA"/>
</dbReference>
<dbReference type="InterPro" id="IPR015797">
    <property type="entry name" value="NUDIX_hydrolase-like_dom_sf"/>
</dbReference>
<dbReference type="Proteomes" id="UP001161017">
    <property type="component" value="Unassembled WGS sequence"/>
</dbReference>
<evidence type="ECO:0000256" key="3">
    <source>
        <dbReference type="ARBA" id="ARBA00005279"/>
    </source>
</evidence>
<dbReference type="PROSITE" id="PS00893">
    <property type="entry name" value="NUDIX_BOX"/>
    <property type="match status" value="1"/>
</dbReference>
<keyword evidence="8" id="KW-0464">Manganese</keyword>
<evidence type="ECO:0000256" key="6">
    <source>
        <dbReference type="ARBA" id="ARBA00022801"/>
    </source>
</evidence>
<feature type="region of interest" description="Disordered" evidence="9">
    <location>
        <begin position="504"/>
        <end position="525"/>
    </location>
</feature>
<dbReference type="PROSITE" id="PS51462">
    <property type="entry name" value="NUDIX"/>
    <property type="match status" value="1"/>
</dbReference>
<evidence type="ECO:0000313" key="12">
    <source>
        <dbReference type="Proteomes" id="UP001161017"/>
    </source>
</evidence>
<dbReference type="GO" id="GO:0000184">
    <property type="term" value="P:nuclear-transcribed mRNA catabolic process, nonsense-mediated decay"/>
    <property type="evidence" value="ECO:0007669"/>
    <property type="project" value="InterPro"/>
</dbReference>
<evidence type="ECO:0000256" key="8">
    <source>
        <dbReference type="ARBA" id="ARBA00023211"/>
    </source>
</evidence>
<organism evidence="11 12">
    <name type="scientific">Ramalina farinacea</name>
    <dbReference type="NCBI Taxonomy" id="258253"/>
    <lineage>
        <taxon>Eukaryota</taxon>
        <taxon>Fungi</taxon>
        <taxon>Dikarya</taxon>
        <taxon>Ascomycota</taxon>
        <taxon>Pezizomycotina</taxon>
        <taxon>Lecanoromycetes</taxon>
        <taxon>OSLEUM clade</taxon>
        <taxon>Lecanoromycetidae</taxon>
        <taxon>Lecanorales</taxon>
        <taxon>Lecanorineae</taxon>
        <taxon>Ramalinaceae</taxon>
        <taxon>Ramalina</taxon>
    </lineage>
</organism>
<evidence type="ECO:0000259" key="10">
    <source>
        <dbReference type="PROSITE" id="PS51462"/>
    </source>
</evidence>
<evidence type="ECO:0000256" key="9">
    <source>
        <dbReference type="SAM" id="MobiDB-lite"/>
    </source>
</evidence>
<dbReference type="PANTHER" id="PTHR23114">
    <property type="entry name" value="M7GPPPN-MRNA HYDROLASE"/>
    <property type="match status" value="1"/>
</dbReference>
<evidence type="ECO:0000313" key="11">
    <source>
        <dbReference type="EMBL" id="MDI1489338.1"/>
    </source>
</evidence>
<keyword evidence="5" id="KW-0479">Metal-binding</keyword>
<evidence type="ECO:0000256" key="7">
    <source>
        <dbReference type="ARBA" id="ARBA00022884"/>
    </source>
</evidence>
<dbReference type="FunFam" id="1.10.10.1050:FF:000003">
    <property type="entry name" value="Decapping enzyme Dcp2, putative"/>
    <property type="match status" value="1"/>
</dbReference>
<feature type="compositionally biased region" description="Low complexity" evidence="9">
    <location>
        <begin position="801"/>
        <end position="812"/>
    </location>
</feature>
<dbReference type="EMBL" id="JAPUFD010000009">
    <property type="protein sequence ID" value="MDI1489338.1"/>
    <property type="molecule type" value="Genomic_DNA"/>
</dbReference>
<keyword evidence="4" id="KW-0963">Cytoplasm</keyword>
<reference evidence="11" key="1">
    <citation type="journal article" date="2023" name="Genome Biol. Evol.">
        <title>First Whole Genome Sequence and Flow Cytometry Genome Size Data for the Lichen-Forming Fungus Ramalina farinacea (Ascomycota).</title>
        <authorList>
            <person name="Llewellyn T."/>
            <person name="Mian S."/>
            <person name="Hill R."/>
            <person name="Leitch I.J."/>
            <person name="Gaya E."/>
        </authorList>
    </citation>
    <scope>NUCLEOTIDE SEQUENCE</scope>
    <source>
        <strain evidence="11">LIQ254RAFAR</strain>
    </source>
</reference>
<evidence type="ECO:0000256" key="2">
    <source>
        <dbReference type="ARBA" id="ARBA00004496"/>
    </source>
</evidence>
<feature type="compositionally biased region" description="Polar residues" evidence="9">
    <location>
        <begin position="831"/>
        <end position="846"/>
    </location>
</feature>
<comment type="similarity">
    <text evidence="3">Belongs to the Nudix hydrolase family. DCP2 subfamily.</text>
</comment>
<feature type="region of interest" description="Disordered" evidence="9">
    <location>
        <begin position="428"/>
        <end position="449"/>
    </location>
</feature>
<accession>A0AA43QR39</accession>
<feature type="region of interest" description="Disordered" evidence="9">
    <location>
        <begin position="590"/>
        <end position="904"/>
    </location>
</feature>
<feature type="domain" description="Nudix hydrolase" evidence="10">
    <location>
        <begin position="95"/>
        <end position="233"/>
    </location>
</feature>
<evidence type="ECO:0000256" key="4">
    <source>
        <dbReference type="ARBA" id="ARBA00022490"/>
    </source>
</evidence>
<dbReference type="Pfam" id="PF00293">
    <property type="entry name" value="NUDIX"/>
    <property type="match status" value="1"/>
</dbReference>
<dbReference type="Gene3D" id="3.90.79.10">
    <property type="entry name" value="Nucleoside Triphosphate Pyrophosphohydrolase"/>
    <property type="match status" value="1"/>
</dbReference>
<proteinExistence type="inferred from homology"/>
<dbReference type="GO" id="GO:0000290">
    <property type="term" value="P:deadenylation-dependent decapping of nuclear-transcribed mRNA"/>
    <property type="evidence" value="ECO:0007669"/>
    <property type="project" value="InterPro"/>
</dbReference>
<dbReference type="InterPro" id="IPR044099">
    <property type="entry name" value="Dcp2_NUDIX"/>
</dbReference>
<dbReference type="AlphaFoldDB" id="A0AA43QR39"/>
<keyword evidence="12" id="KW-1185">Reference proteome</keyword>
<feature type="region of interest" description="Disordered" evidence="9">
    <location>
        <begin position="303"/>
        <end position="333"/>
    </location>
</feature>
<keyword evidence="6 11" id="KW-0378">Hydrolase</keyword>
<keyword evidence="7" id="KW-0694">RNA-binding</keyword>
<dbReference type="GO" id="GO:0000932">
    <property type="term" value="C:P-body"/>
    <property type="evidence" value="ECO:0007669"/>
    <property type="project" value="TreeGrafter"/>
</dbReference>
<name>A0AA43QR39_9LECA</name>
<feature type="compositionally biased region" description="Polar residues" evidence="9">
    <location>
        <begin position="878"/>
        <end position="902"/>
    </location>
</feature>
<dbReference type="SUPFAM" id="SSF140586">
    <property type="entry name" value="Dcp2 domain-like"/>
    <property type="match status" value="1"/>
</dbReference>
<protein>
    <submittedName>
        <fullName evidence="11">mRNA-decapping enzyme subunit 2</fullName>
        <ecNumber evidence="11">3.6.1.62</ecNumber>
    </submittedName>
</protein>
<comment type="subcellular location">
    <subcellularLocation>
        <location evidence="2">Cytoplasm</location>
    </subcellularLocation>
</comment>
<dbReference type="GO" id="GO:0140933">
    <property type="term" value="F:5'-(N(7)-methylguanosine 5'-triphospho)-[mRNA] hydrolase activity"/>
    <property type="evidence" value="ECO:0007669"/>
    <property type="project" value="UniProtKB-EC"/>
</dbReference>
<dbReference type="Gene3D" id="1.10.10.1050">
    <property type="entry name" value="Dcp2, box A domain"/>
    <property type="match status" value="1"/>
</dbReference>
<dbReference type="Pfam" id="PF05026">
    <property type="entry name" value="DCP2"/>
    <property type="match status" value="1"/>
</dbReference>
<dbReference type="FunFam" id="3.90.79.10:FF:000003">
    <property type="entry name" value="M7GpppN-mRNA hydrolase isoform 2"/>
    <property type="match status" value="1"/>
</dbReference>
<evidence type="ECO:0000256" key="1">
    <source>
        <dbReference type="ARBA" id="ARBA00001936"/>
    </source>
</evidence>
<comment type="cofactor">
    <cofactor evidence="1">
        <name>Mn(2+)</name>
        <dbReference type="ChEBI" id="CHEBI:29035"/>
    </cofactor>
</comment>